<organism evidence="2 3">
    <name type="scientific">Litchfieldia salsa</name>
    <dbReference type="NCBI Taxonomy" id="930152"/>
    <lineage>
        <taxon>Bacteria</taxon>
        <taxon>Bacillati</taxon>
        <taxon>Bacillota</taxon>
        <taxon>Bacilli</taxon>
        <taxon>Bacillales</taxon>
        <taxon>Bacillaceae</taxon>
        <taxon>Litchfieldia</taxon>
    </lineage>
</organism>
<dbReference type="InterPro" id="IPR011033">
    <property type="entry name" value="PRC_barrel-like_sf"/>
</dbReference>
<dbReference type="AlphaFoldDB" id="A0A1H0V6U2"/>
<feature type="domain" description="PRC-barrel" evidence="1">
    <location>
        <begin position="89"/>
        <end position="139"/>
    </location>
</feature>
<protein>
    <submittedName>
        <fullName evidence="2">Uncharacterized protein YrrD, contains PRC-barrel domain</fullName>
    </submittedName>
</protein>
<dbReference type="STRING" id="930152.SAMN05216565_10650"/>
<reference evidence="3" key="1">
    <citation type="submission" date="2016-10" db="EMBL/GenBank/DDBJ databases">
        <authorList>
            <person name="Varghese N."/>
            <person name="Submissions S."/>
        </authorList>
    </citation>
    <scope>NUCLEOTIDE SEQUENCE [LARGE SCALE GENOMIC DNA]</scope>
    <source>
        <strain evidence="3">IBRC-M10078</strain>
    </source>
</reference>
<dbReference type="InterPro" id="IPR027275">
    <property type="entry name" value="PRC-brl_dom"/>
</dbReference>
<evidence type="ECO:0000313" key="3">
    <source>
        <dbReference type="Proteomes" id="UP000199159"/>
    </source>
</evidence>
<keyword evidence="3" id="KW-1185">Reference proteome</keyword>
<sequence>MRTFSLLKGQPIYQSDKGKIIGHVSDICLNEYGSIVGILMDSKGLFQRDRLIPVESISSFGNDGIMIDSHVELKPIPKDASTHFLYSHHGLFRKPVITSEGEKLGLLEDVYFMEEVGTIIGYELTDGFFADITEGKKVIKTTEPLTIGEEVLVVQVKP</sequence>
<dbReference type="Pfam" id="PF05239">
    <property type="entry name" value="PRC"/>
    <property type="match status" value="2"/>
</dbReference>
<name>A0A1H0V6U2_9BACI</name>
<evidence type="ECO:0000313" key="2">
    <source>
        <dbReference type="EMBL" id="SDP74127.1"/>
    </source>
</evidence>
<dbReference type="RefSeq" id="WP_090854897.1">
    <property type="nucleotide sequence ID" value="NZ_FNJU01000006.1"/>
</dbReference>
<dbReference type="SUPFAM" id="SSF50346">
    <property type="entry name" value="PRC-barrel domain"/>
    <property type="match status" value="2"/>
</dbReference>
<dbReference type="OrthoDB" id="1707618at2"/>
<feature type="domain" description="PRC-barrel" evidence="1">
    <location>
        <begin position="4"/>
        <end position="71"/>
    </location>
</feature>
<dbReference type="Gene3D" id="2.30.30.240">
    <property type="entry name" value="PRC-barrel domain"/>
    <property type="match status" value="2"/>
</dbReference>
<proteinExistence type="predicted"/>
<dbReference type="Proteomes" id="UP000199159">
    <property type="component" value="Unassembled WGS sequence"/>
</dbReference>
<evidence type="ECO:0000259" key="1">
    <source>
        <dbReference type="Pfam" id="PF05239"/>
    </source>
</evidence>
<accession>A0A1H0V6U2</accession>
<gene>
    <name evidence="2" type="ORF">SAMN05216565_10650</name>
</gene>
<dbReference type="EMBL" id="FNJU01000006">
    <property type="protein sequence ID" value="SDP74127.1"/>
    <property type="molecule type" value="Genomic_DNA"/>
</dbReference>